<proteinExistence type="inferred from homology"/>
<evidence type="ECO:0000256" key="1">
    <source>
        <dbReference type="ARBA" id="ARBA00007727"/>
    </source>
</evidence>
<comment type="similarity">
    <text evidence="1">Belongs to the PC-esterase family. TBL subfamily.</text>
</comment>
<dbReference type="AlphaFoldDB" id="B8BR50"/>
<dbReference type="KEGG" id="tps:THAPSDRAFT_268043"/>
<gene>
    <name evidence="3" type="ORF">THAPSDRAFT_268043</name>
</gene>
<reference evidence="3 4" key="2">
    <citation type="journal article" date="2008" name="Nature">
        <title>The Phaeodactylum genome reveals the evolutionary history of diatom genomes.</title>
        <authorList>
            <person name="Bowler C."/>
            <person name="Allen A.E."/>
            <person name="Badger J.H."/>
            <person name="Grimwood J."/>
            <person name="Jabbari K."/>
            <person name="Kuo A."/>
            <person name="Maheswari U."/>
            <person name="Martens C."/>
            <person name="Maumus F."/>
            <person name="Otillar R.P."/>
            <person name="Rayko E."/>
            <person name="Salamov A."/>
            <person name="Vandepoele K."/>
            <person name="Beszteri B."/>
            <person name="Gruber A."/>
            <person name="Heijde M."/>
            <person name="Katinka M."/>
            <person name="Mock T."/>
            <person name="Valentin K."/>
            <person name="Verret F."/>
            <person name="Berges J.A."/>
            <person name="Brownlee C."/>
            <person name="Cadoret J.P."/>
            <person name="Chiovitti A."/>
            <person name="Choi C.J."/>
            <person name="Coesel S."/>
            <person name="De Martino A."/>
            <person name="Detter J.C."/>
            <person name="Durkin C."/>
            <person name="Falciatore A."/>
            <person name="Fournet J."/>
            <person name="Haruta M."/>
            <person name="Huysman M.J."/>
            <person name="Jenkins B.D."/>
            <person name="Jiroutova K."/>
            <person name="Jorgensen R.E."/>
            <person name="Joubert Y."/>
            <person name="Kaplan A."/>
            <person name="Kroger N."/>
            <person name="Kroth P.G."/>
            <person name="La Roche J."/>
            <person name="Lindquist E."/>
            <person name="Lommer M."/>
            <person name="Martin-Jezequel V."/>
            <person name="Lopez P.J."/>
            <person name="Lucas S."/>
            <person name="Mangogna M."/>
            <person name="McGinnis K."/>
            <person name="Medlin L.K."/>
            <person name="Montsant A."/>
            <person name="Oudot-Le Secq M.P."/>
            <person name="Napoli C."/>
            <person name="Obornik M."/>
            <person name="Parker M.S."/>
            <person name="Petit J.L."/>
            <person name="Porcel B.M."/>
            <person name="Poulsen N."/>
            <person name="Robison M."/>
            <person name="Rychlewski L."/>
            <person name="Rynearson T.A."/>
            <person name="Schmutz J."/>
            <person name="Shapiro H."/>
            <person name="Siaut M."/>
            <person name="Stanley M."/>
            <person name="Sussman M.R."/>
            <person name="Taylor A.R."/>
            <person name="Vardi A."/>
            <person name="von Dassow P."/>
            <person name="Vyverman W."/>
            <person name="Willis A."/>
            <person name="Wyrwicz L.S."/>
            <person name="Rokhsar D.S."/>
            <person name="Weissenbach J."/>
            <person name="Armbrust E.V."/>
            <person name="Green B.R."/>
            <person name="Van de Peer Y."/>
            <person name="Grigoriev I.V."/>
        </authorList>
    </citation>
    <scope>NUCLEOTIDE SEQUENCE [LARGE SCALE GENOMIC DNA]</scope>
    <source>
        <strain evidence="3 4">CCMP1335</strain>
    </source>
</reference>
<dbReference type="InParanoid" id="B8BR50"/>
<dbReference type="InterPro" id="IPR026057">
    <property type="entry name" value="TBL_C"/>
</dbReference>
<dbReference type="Pfam" id="PF13839">
    <property type="entry name" value="PC-Esterase"/>
    <property type="match status" value="1"/>
</dbReference>
<evidence type="ECO:0000313" key="4">
    <source>
        <dbReference type="Proteomes" id="UP000001449"/>
    </source>
</evidence>
<reference evidence="3 4" key="1">
    <citation type="journal article" date="2004" name="Science">
        <title>The genome of the diatom Thalassiosira pseudonana: ecology, evolution, and metabolism.</title>
        <authorList>
            <person name="Armbrust E.V."/>
            <person name="Berges J.A."/>
            <person name="Bowler C."/>
            <person name="Green B.R."/>
            <person name="Martinez D."/>
            <person name="Putnam N.H."/>
            <person name="Zhou S."/>
            <person name="Allen A.E."/>
            <person name="Apt K.E."/>
            <person name="Bechner M."/>
            <person name="Brzezinski M.A."/>
            <person name="Chaal B.K."/>
            <person name="Chiovitti A."/>
            <person name="Davis A.K."/>
            <person name="Demarest M.S."/>
            <person name="Detter J.C."/>
            <person name="Glavina T."/>
            <person name="Goodstein D."/>
            <person name="Hadi M.Z."/>
            <person name="Hellsten U."/>
            <person name="Hildebrand M."/>
            <person name="Jenkins B.D."/>
            <person name="Jurka J."/>
            <person name="Kapitonov V.V."/>
            <person name="Kroger N."/>
            <person name="Lau W.W."/>
            <person name="Lane T.W."/>
            <person name="Larimer F.W."/>
            <person name="Lippmeier J.C."/>
            <person name="Lucas S."/>
            <person name="Medina M."/>
            <person name="Montsant A."/>
            <person name="Obornik M."/>
            <person name="Parker M.S."/>
            <person name="Palenik B."/>
            <person name="Pazour G.J."/>
            <person name="Richardson P.M."/>
            <person name="Rynearson T.A."/>
            <person name="Saito M.A."/>
            <person name="Schwartz D.C."/>
            <person name="Thamatrakoln K."/>
            <person name="Valentin K."/>
            <person name="Vardi A."/>
            <person name="Wilkerson F.P."/>
            <person name="Rokhsar D.S."/>
        </authorList>
    </citation>
    <scope>NUCLEOTIDE SEQUENCE [LARGE SCALE GENOMIC DNA]</scope>
    <source>
        <strain evidence="3 4">CCMP1335</strain>
    </source>
</reference>
<feature type="domain" description="Trichome birefringence-like C-terminal" evidence="2">
    <location>
        <begin position="61"/>
        <end position="118"/>
    </location>
</feature>
<evidence type="ECO:0000313" key="3">
    <source>
        <dbReference type="EMBL" id="EED96469.1"/>
    </source>
</evidence>
<dbReference type="HOGENOM" id="CLU_1869291_0_0_1"/>
<dbReference type="RefSeq" id="XP_002286828.1">
    <property type="nucleotide sequence ID" value="XM_002286792.1"/>
</dbReference>
<organism evidence="3 4">
    <name type="scientific">Thalassiosira pseudonana</name>
    <name type="common">Marine diatom</name>
    <name type="synonym">Cyclotella nana</name>
    <dbReference type="NCBI Taxonomy" id="35128"/>
    <lineage>
        <taxon>Eukaryota</taxon>
        <taxon>Sar</taxon>
        <taxon>Stramenopiles</taxon>
        <taxon>Ochrophyta</taxon>
        <taxon>Bacillariophyta</taxon>
        <taxon>Coscinodiscophyceae</taxon>
        <taxon>Thalassiosirophycidae</taxon>
        <taxon>Thalassiosirales</taxon>
        <taxon>Thalassiosiraceae</taxon>
        <taxon>Thalassiosira</taxon>
    </lineage>
</organism>
<dbReference type="PaxDb" id="35128-Thaps268043"/>
<keyword evidence="4" id="KW-1185">Reference proteome</keyword>
<dbReference type="Proteomes" id="UP000001449">
    <property type="component" value="Chromosome 1"/>
</dbReference>
<sequence>MFRTSIPGHKECGLHDGPYLHYQEYCPRIVNGEFWHWWGELPPYNDYAIRIINEWNLLNTVKSGPNIELLDPWYMTVLRPDGHLSGSDAGPSCTLSTEECMLYSLPGPVDWWNHLLVSQLKDTATHRENESPMVAWR</sequence>
<evidence type="ECO:0000259" key="2">
    <source>
        <dbReference type="Pfam" id="PF13839"/>
    </source>
</evidence>
<dbReference type="EMBL" id="CM000638">
    <property type="protein sequence ID" value="EED96469.1"/>
    <property type="molecule type" value="Genomic_DNA"/>
</dbReference>
<accession>B8BR50</accession>
<protein>
    <recommendedName>
        <fullName evidence="2">Trichome birefringence-like C-terminal domain-containing protein</fullName>
    </recommendedName>
</protein>
<dbReference type="GeneID" id="7445152"/>
<name>B8BR50_THAPS</name>
<dbReference type="GO" id="GO:0016740">
    <property type="term" value="F:transferase activity"/>
    <property type="evidence" value="ECO:0007669"/>
    <property type="project" value="InterPro"/>
</dbReference>